<evidence type="ECO:0000313" key="1">
    <source>
        <dbReference type="EMBL" id="DAD71473.1"/>
    </source>
</evidence>
<dbReference type="EMBL" id="BK015882">
    <property type="protein sequence ID" value="DAD71473.1"/>
    <property type="molecule type" value="Genomic_DNA"/>
</dbReference>
<name>A0A8S5LN98_9CAUD</name>
<reference evidence="1" key="1">
    <citation type="journal article" date="2021" name="Proc. Natl. Acad. Sci. U.S.A.">
        <title>A Catalog of Tens of Thousands of Viruses from Human Metagenomes Reveals Hidden Associations with Chronic Diseases.</title>
        <authorList>
            <person name="Tisza M.J."/>
            <person name="Buck C.B."/>
        </authorList>
    </citation>
    <scope>NUCLEOTIDE SEQUENCE</scope>
    <source>
        <strain evidence="1">Ctsf32</strain>
    </source>
</reference>
<proteinExistence type="predicted"/>
<sequence length="50" mass="5800">MKVENGKIVEITENELFHLYLDRGMDDIYSFPQYVEMFKKAGCVILDKGA</sequence>
<organism evidence="1">
    <name type="scientific">Siphoviridae sp. ctsf32</name>
    <dbReference type="NCBI Taxonomy" id="2827594"/>
    <lineage>
        <taxon>Viruses</taxon>
        <taxon>Duplodnaviria</taxon>
        <taxon>Heunggongvirae</taxon>
        <taxon>Uroviricota</taxon>
        <taxon>Caudoviricetes</taxon>
    </lineage>
</organism>
<protein>
    <submittedName>
        <fullName evidence="1">Uncharacterized protein</fullName>
    </submittedName>
</protein>
<accession>A0A8S5LN98</accession>